<evidence type="ECO:0000256" key="1">
    <source>
        <dbReference type="SAM" id="Phobius"/>
    </source>
</evidence>
<protein>
    <submittedName>
        <fullName evidence="2">Uncharacterized protein</fullName>
    </submittedName>
</protein>
<dbReference type="Gramene" id="PNW86723">
    <property type="protein sequence ID" value="PNW86723"/>
    <property type="gene ID" value="CHLRE_02g095109v5"/>
</dbReference>
<organism evidence="2 3">
    <name type="scientific">Chlamydomonas reinhardtii</name>
    <name type="common">Chlamydomonas smithii</name>
    <dbReference type="NCBI Taxonomy" id="3055"/>
    <lineage>
        <taxon>Eukaryota</taxon>
        <taxon>Viridiplantae</taxon>
        <taxon>Chlorophyta</taxon>
        <taxon>core chlorophytes</taxon>
        <taxon>Chlorophyceae</taxon>
        <taxon>CS clade</taxon>
        <taxon>Chlamydomonadales</taxon>
        <taxon>Chlamydomonadaceae</taxon>
        <taxon>Chlamydomonas</taxon>
    </lineage>
</organism>
<keyword evidence="1" id="KW-1133">Transmembrane helix</keyword>
<evidence type="ECO:0000313" key="2">
    <source>
        <dbReference type="EMBL" id="PNW86723.1"/>
    </source>
</evidence>
<feature type="transmembrane region" description="Helical" evidence="1">
    <location>
        <begin position="42"/>
        <end position="62"/>
    </location>
</feature>
<dbReference type="AlphaFoldDB" id="A0A2K3E1R8"/>
<gene>
    <name evidence="2" type="ORF">CHLRE_02g095109v5</name>
</gene>
<evidence type="ECO:0000313" key="3">
    <source>
        <dbReference type="Proteomes" id="UP000006906"/>
    </source>
</evidence>
<dbReference type="InParanoid" id="A0A2K3E1R8"/>
<accession>A0A2K3E1R8</accession>
<sequence>MVTGVMMDGPKSHVADSPSRTAFEAYSGKEKGKVVVSKSFKVALVALDCLFLGLQPVLVHLSKNSKGTYSFHPVAVNFMVELAKTLFALIVLLFT</sequence>
<dbReference type="Proteomes" id="UP000006906">
    <property type="component" value="Chromosome 2"/>
</dbReference>
<dbReference type="EMBL" id="CM008963">
    <property type="protein sequence ID" value="PNW86723.1"/>
    <property type="molecule type" value="Genomic_DNA"/>
</dbReference>
<name>A0A2K3E1R8_CHLRE</name>
<keyword evidence="1" id="KW-0812">Transmembrane</keyword>
<keyword evidence="1" id="KW-0472">Membrane</keyword>
<reference evidence="2 3" key="1">
    <citation type="journal article" date="2007" name="Science">
        <title>The Chlamydomonas genome reveals the evolution of key animal and plant functions.</title>
        <authorList>
            <person name="Merchant S.S."/>
            <person name="Prochnik S.E."/>
            <person name="Vallon O."/>
            <person name="Harris E.H."/>
            <person name="Karpowicz S.J."/>
            <person name="Witman G.B."/>
            <person name="Terry A."/>
            <person name="Salamov A."/>
            <person name="Fritz-Laylin L.K."/>
            <person name="Marechal-Drouard L."/>
            <person name="Marshall W.F."/>
            <person name="Qu L.H."/>
            <person name="Nelson D.R."/>
            <person name="Sanderfoot A.A."/>
            <person name="Spalding M.H."/>
            <person name="Kapitonov V.V."/>
            <person name="Ren Q."/>
            <person name="Ferris P."/>
            <person name="Lindquist E."/>
            <person name="Shapiro H."/>
            <person name="Lucas S.M."/>
            <person name="Grimwood J."/>
            <person name="Schmutz J."/>
            <person name="Cardol P."/>
            <person name="Cerutti H."/>
            <person name="Chanfreau G."/>
            <person name="Chen C.L."/>
            <person name="Cognat V."/>
            <person name="Croft M.T."/>
            <person name="Dent R."/>
            <person name="Dutcher S."/>
            <person name="Fernandez E."/>
            <person name="Fukuzawa H."/>
            <person name="Gonzalez-Ballester D."/>
            <person name="Gonzalez-Halphen D."/>
            <person name="Hallmann A."/>
            <person name="Hanikenne M."/>
            <person name="Hippler M."/>
            <person name="Inwood W."/>
            <person name="Jabbari K."/>
            <person name="Kalanon M."/>
            <person name="Kuras R."/>
            <person name="Lefebvre P.A."/>
            <person name="Lemaire S.D."/>
            <person name="Lobanov A.V."/>
            <person name="Lohr M."/>
            <person name="Manuell A."/>
            <person name="Meier I."/>
            <person name="Mets L."/>
            <person name="Mittag M."/>
            <person name="Mittelmeier T."/>
            <person name="Moroney J.V."/>
            <person name="Moseley J."/>
            <person name="Napoli C."/>
            <person name="Nedelcu A.M."/>
            <person name="Niyogi K."/>
            <person name="Novoselov S.V."/>
            <person name="Paulsen I.T."/>
            <person name="Pazour G."/>
            <person name="Purton S."/>
            <person name="Ral J.P."/>
            <person name="Riano-Pachon D.M."/>
            <person name="Riekhof W."/>
            <person name="Rymarquis L."/>
            <person name="Schroda M."/>
            <person name="Stern D."/>
            <person name="Umen J."/>
            <person name="Willows R."/>
            <person name="Wilson N."/>
            <person name="Zimmer S.L."/>
            <person name="Allmer J."/>
            <person name="Balk J."/>
            <person name="Bisova K."/>
            <person name="Chen C.J."/>
            <person name="Elias M."/>
            <person name="Gendler K."/>
            <person name="Hauser C."/>
            <person name="Lamb M.R."/>
            <person name="Ledford H."/>
            <person name="Long J.C."/>
            <person name="Minagawa J."/>
            <person name="Page M.D."/>
            <person name="Pan J."/>
            <person name="Pootakham W."/>
            <person name="Roje S."/>
            <person name="Rose A."/>
            <person name="Stahlberg E."/>
            <person name="Terauchi A.M."/>
            <person name="Yang P."/>
            <person name="Ball S."/>
            <person name="Bowler C."/>
            <person name="Dieckmann C.L."/>
            <person name="Gladyshev V.N."/>
            <person name="Green P."/>
            <person name="Jorgensen R."/>
            <person name="Mayfield S."/>
            <person name="Mueller-Roeber B."/>
            <person name="Rajamani S."/>
            <person name="Sayre R.T."/>
            <person name="Brokstein P."/>
            <person name="Dubchak I."/>
            <person name="Goodstein D."/>
            <person name="Hornick L."/>
            <person name="Huang Y.W."/>
            <person name="Jhaveri J."/>
            <person name="Luo Y."/>
            <person name="Martinez D."/>
            <person name="Ngau W.C."/>
            <person name="Otillar B."/>
            <person name="Poliakov A."/>
            <person name="Porter A."/>
            <person name="Szajkowski L."/>
            <person name="Werner G."/>
            <person name="Zhou K."/>
            <person name="Grigoriev I.V."/>
            <person name="Rokhsar D.S."/>
            <person name="Grossman A.R."/>
        </authorList>
    </citation>
    <scope>NUCLEOTIDE SEQUENCE [LARGE SCALE GENOMIC DNA]</scope>
    <source>
        <strain evidence="3">CC-503</strain>
    </source>
</reference>
<feature type="transmembrane region" description="Helical" evidence="1">
    <location>
        <begin position="74"/>
        <end position="94"/>
    </location>
</feature>
<dbReference type="RefSeq" id="XP_042927201.1">
    <property type="nucleotide sequence ID" value="XM_043059570.1"/>
</dbReference>
<keyword evidence="3" id="KW-1185">Reference proteome</keyword>
<proteinExistence type="predicted"/>
<dbReference type="KEGG" id="cre:CHLRE_02g095109v5"/>
<dbReference type="GeneID" id="66052370"/>
<dbReference type="OrthoDB" id="419167at2759"/>